<gene>
    <name evidence="2" type="ORF">ACFS6I_12020</name>
</gene>
<accession>A0ABW5YWB1</accession>
<reference evidence="3" key="1">
    <citation type="journal article" date="2019" name="Int. J. Syst. Evol. Microbiol.">
        <title>The Global Catalogue of Microorganisms (GCM) 10K type strain sequencing project: providing services to taxonomists for standard genome sequencing and annotation.</title>
        <authorList>
            <consortium name="The Broad Institute Genomics Platform"/>
            <consortium name="The Broad Institute Genome Sequencing Center for Infectious Disease"/>
            <person name="Wu L."/>
            <person name="Ma J."/>
        </authorList>
    </citation>
    <scope>NUCLEOTIDE SEQUENCE [LARGE SCALE GENOMIC DNA]</scope>
    <source>
        <strain evidence="3">KCTC 22209</strain>
    </source>
</reference>
<evidence type="ECO:0000256" key="1">
    <source>
        <dbReference type="SAM" id="Phobius"/>
    </source>
</evidence>
<dbReference type="EMBL" id="JBHUPE010000004">
    <property type="protein sequence ID" value="MFD2904658.1"/>
    <property type="molecule type" value="Genomic_DNA"/>
</dbReference>
<sequence>MNKVRKAFKALNKGFTNNRIEGIGLIIILFSFFIQIIEEDLRNQKHEAEIYNMHKKLDAIWHVYSKDFSSRNPEYGVSSTIDFKHYDKDWKIYSENRKEIKVWNEVVDESGKYKMILFIIGSILIVIPKFRDK</sequence>
<organism evidence="2 3">
    <name type="scientific">Sphingobacterium anhuiense</name>
    <dbReference type="NCBI Taxonomy" id="493780"/>
    <lineage>
        <taxon>Bacteria</taxon>
        <taxon>Pseudomonadati</taxon>
        <taxon>Bacteroidota</taxon>
        <taxon>Sphingobacteriia</taxon>
        <taxon>Sphingobacteriales</taxon>
        <taxon>Sphingobacteriaceae</taxon>
        <taxon>Sphingobacterium</taxon>
    </lineage>
</organism>
<proteinExistence type="predicted"/>
<dbReference type="Proteomes" id="UP001597509">
    <property type="component" value="Unassembled WGS sequence"/>
</dbReference>
<protein>
    <submittedName>
        <fullName evidence="2">Uncharacterized protein</fullName>
    </submittedName>
</protein>
<name>A0ABW5YWB1_9SPHI</name>
<feature type="transmembrane region" description="Helical" evidence="1">
    <location>
        <begin position="20"/>
        <end position="37"/>
    </location>
</feature>
<keyword evidence="1" id="KW-1133">Transmembrane helix</keyword>
<feature type="transmembrane region" description="Helical" evidence="1">
    <location>
        <begin position="113"/>
        <end position="130"/>
    </location>
</feature>
<comment type="caution">
    <text evidence="2">The sequence shown here is derived from an EMBL/GenBank/DDBJ whole genome shotgun (WGS) entry which is preliminary data.</text>
</comment>
<keyword evidence="1" id="KW-0812">Transmembrane</keyword>
<evidence type="ECO:0000313" key="3">
    <source>
        <dbReference type="Proteomes" id="UP001597509"/>
    </source>
</evidence>
<dbReference type="RefSeq" id="WP_380920817.1">
    <property type="nucleotide sequence ID" value="NZ_JBHUPE010000004.1"/>
</dbReference>
<keyword evidence="3" id="KW-1185">Reference proteome</keyword>
<evidence type="ECO:0000313" key="2">
    <source>
        <dbReference type="EMBL" id="MFD2904658.1"/>
    </source>
</evidence>
<keyword evidence="1" id="KW-0472">Membrane</keyword>